<dbReference type="AlphaFoldDB" id="N6UYI2"/>
<protein>
    <recommendedName>
        <fullName evidence="5">Flagellar biosynthetic protein FliO</fullName>
    </recommendedName>
</protein>
<dbReference type="HOGENOM" id="CLU_1493415_0_0_5"/>
<evidence type="ECO:0000313" key="3">
    <source>
        <dbReference type="EMBL" id="ENN95098.1"/>
    </source>
</evidence>
<comment type="caution">
    <text evidence="3">The sequence shown here is derived from an EMBL/GenBank/DDBJ whole genome shotgun (WGS) entry which is preliminary data.</text>
</comment>
<reference evidence="3 4" key="1">
    <citation type="journal article" date="2013" name="PLoS Genet.">
        <title>A gene transfer agent and a dynamic repertoire of secretion systems hold the keys to the explosive radiation of the emerging pathogen Bartonella.</title>
        <authorList>
            <person name="Guy L."/>
            <person name="Nystedt B."/>
            <person name="Toft C."/>
            <person name="Zaremba-Niedzwiedzka K."/>
            <person name="Berglund E.C."/>
            <person name="Granberg F."/>
            <person name="Naslund K."/>
            <person name="Eriksson A.S."/>
            <person name="Andersson S.G."/>
        </authorList>
    </citation>
    <scope>NUCLEOTIDE SEQUENCE [LARGE SCALE GENOMIC DNA]</scope>
    <source>
        <strain evidence="3">Tweed</strain>
    </source>
</reference>
<evidence type="ECO:0000313" key="4">
    <source>
        <dbReference type="Proteomes" id="UP000014011"/>
    </source>
</evidence>
<accession>N6UYI2</accession>
<dbReference type="PATRIC" id="fig|1094502.3.peg.920"/>
<dbReference type="EMBL" id="AGWD01000010">
    <property type="protein sequence ID" value="ENN95098.1"/>
    <property type="molecule type" value="Genomic_DNA"/>
</dbReference>
<keyword evidence="2" id="KW-0812">Transmembrane</keyword>
<keyword evidence="2" id="KW-0472">Membrane</keyword>
<feature type="region of interest" description="Disordered" evidence="1">
    <location>
        <begin position="153"/>
        <end position="172"/>
    </location>
</feature>
<feature type="transmembrane region" description="Helical" evidence="2">
    <location>
        <begin position="20"/>
        <end position="40"/>
    </location>
</feature>
<proteinExistence type="predicted"/>
<evidence type="ECO:0000256" key="1">
    <source>
        <dbReference type="SAM" id="MobiDB-lite"/>
    </source>
</evidence>
<keyword evidence="2" id="KW-1133">Transmembrane helix</keyword>
<name>N6UYI2_BARVB</name>
<evidence type="ECO:0008006" key="5">
    <source>
        <dbReference type="Google" id="ProtNLM"/>
    </source>
</evidence>
<dbReference type="Proteomes" id="UP000014011">
    <property type="component" value="Unassembled WGS sequence"/>
</dbReference>
<sequence>MYVWLSNQIGASAANITVSFIFFIITITAIAAILLFLRGLKRKKFSFHKKKHPSRLTLCETIALDRTRRLVLVRCDDKEHLLLIGGLTDVVVESNTNSTSIIQKRETQPTLTPTEVLPQFGLTEKRSSSGKREHRKDKSSTVFMNQNVEDSAITAEIEGRQEPSLFIPTQKK</sequence>
<evidence type="ECO:0000256" key="2">
    <source>
        <dbReference type="SAM" id="Phobius"/>
    </source>
</evidence>
<organism evidence="3 4">
    <name type="scientific">Bartonella vinsonii subsp. berkhoffii str. Tweed</name>
    <dbReference type="NCBI Taxonomy" id="1094502"/>
    <lineage>
        <taxon>Bacteria</taxon>
        <taxon>Pseudomonadati</taxon>
        <taxon>Pseudomonadota</taxon>
        <taxon>Alphaproteobacteria</taxon>
        <taxon>Hyphomicrobiales</taxon>
        <taxon>Bartonellaceae</taxon>
        <taxon>Bartonella</taxon>
    </lineage>
</organism>
<dbReference type="RefSeq" id="WP_010705180.1">
    <property type="nucleotide sequence ID" value="NZ_KB915632.1"/>
</dbReference>
<gene>
    <name evidence="3" type="ORF">BVtw_07980</name>
</gene>